<dbReference type="InterPro" id="IPR036526">
    <property type="entry name" value="C-N_Hydrolase_sf"/>
</dbReference>
<dbReference type="GO" id="GO:0050152">
    <property type="term" value="F:omega-amidase activity"/>
    <property type="evidence" value="ECO:0007669"/>
    <property type="project" value="TreeGrafter"/>
</dbReference>
<name>A0A845QGS5_9FIRM</name>
<sequence length="274" mass="30894">MRIAMIQMPVTKDKEANLKYACEKVREAAQRGAELAVLPEMFQCPYTAEYFKRFAEEEGEHSWKTMSACAAENRIGLVAGSMPEACCGKIYNTAYVFDETGKQIGKHRKMHLFDIDIKGGQYFKESDTFTPGDDVTTFAFKGITFGLCICFDFRFPELSRLMMLKGAQVTIVPAAFNMTTGPLHWETMFRQRAVDEQIFTVGVAPARDVDGVYVSYGNSIACDPMGRILVRAEEKPCMLYVDLDMAEVGNTRQQLPLVIGRRTDLYMTKEIGKK</sequence>
<dbReference type="CDD" id="cd07572">
    <property type="entry name" value="nit"/>
    <property type="match status" value="1"/>
</dbReference>
<dbReference type="GO" id="GO:0006107">
    <property type="term" value="P:oxaloacetate metabolic process"/>
    <property type="evidence" value="ECO:0007669"/>
    <property type="project" value="TreeGrafter"/>
</dbReference>
<dbReference type="EMBL" id="QXWK01000001">
    <property type="protein sequence ID" value="NBH60271.1"/>
    <property type="molecule type" value="Genomic_DNA"/>
</dbReference>
<protein>
    <submittedName>
        <fullName evidence="3">Carbon-nitrogen hydrolase family protein</fullName>
    </submittedName>
</protein>
<dbReference type="PANTHER" id="PTHR23088:SF30">
    <property type="entry name" value="OMEGA-AMIDASE NIT2"/>
    <property type="match status" value="1"/>
</dbReference>
<dbReference type="InterPro" id="IPR045254">
    <property type="entry name" value="Nit1/2_C-N_Hydrolase"/>
</dbReference>
<gene>
    <name evidence="3" type="ORF">D0435_01105</name>
</gene>
<reference evidence="3 4" key="1">
    <citation type="submission" date="2018-08" db="EMBL/GenBank/DDBJ databases">
        <title>Murine metabolic-syndrome-specific gut microbial biobank.</title>
        <authorList>
            <person name="Liu C."/>
        </authorList>
    </citation>
    <scope>NUCLEOTIDE SEQUENCE [LARGE SCALE GENOMIC DNA]</scope>
    <source>
        <strain evidence="3 4">28</strain>
    </source>
</reference>
<keyword evidence="1 3" id="KW-0378">Hydrolase</keyword>
<dbReference type="GO" id="GO:0006541">
    <property type="term" value="P:glutamine metabolic process"/>
    <property type="evidence" value="ECO:0007669"/>
    <property type="project" value="TreeGrafter"/>
</dbReference>
<dbReference type="InterPro" id="IPR003010">
    <property type="entry name" value="C-N_Hydrolase"/>
</dbReference>
<dbReference type="PANTHER" id="PTHR23088">
    <property type="entry name" value="NITRILASE-RELATED"/>
    <property type="match status" value="1"/>
</dbReference>
<keyword evidence="4" id="KW-1185">Reference proteome</keyword>
<dbReference type="Pfam" id="PF00795">
    <property type="entry name" value="CN_hydrolase"/>
    <property type="match status" value="1"/>
</dbReference>
<dbReference type="PROSITE" id="PS50263">
    <property type="entry name" value="CN_HYDROLASE"/>
    <property type="match status" value="1"/>
</dbReference>
<evidence type="ECO:0000313" key="4">
    <source>
        <dbReference type="Proteomes" id="UP000446866"/>
    </source>
</evidence>
<evidence type="ECO:0000313" key="3">
    <source>
        <dbReference type="EMBL" id="NBH60271.1"/>
    </source>
</evidence>
<accession>A0A845QGS5</accession>
<comment type="caution">
    <text evidence="3">The sequence shown here is derived from an EMBL/GenBank/DDBJ whole genome shotgun (WGS) entry which is preliminary data.</text>
</comment>
<dbReference type="Proteomes" id="UP000446866">
    <property type="component" value="Unassembled WGS sequence"/>
</dbReference>
<proteinExistence type="predicted"/>
<dbReference type="AlphaFoldDB" id="A0A845QGS5"/>
<dbReference type="GO" id="GO:0006528">
    <property type="term" value="P:asparagine metabolic process"/>
    <property type="evidence" value="ECO:0007669"/>
    <property type="project" value="TreeGrafter"/>
</dbReference>
<dbReference type="RefSeq" id="WP_160200566.1">
    <property type="nucleotide sequence ID" value="NZ_QXWK01000001.1"/>
</dbReference>
<dbReference type="SUPFAM" id="SSF56317">
    <property type="entry name" value="Carbon-nitrogen hydrolase"/>
    <property type="match status" value="1"/>
</dbReference>
<organism evidence="3 4">
    <name type="scientific">Anaerotruncus colihominis</name>
    <dbReference type="NCBI Taxonomy" id="169435"/>
    <lineage>
        <taxon>Bacteria</taxon>
        <taxon>Bacillati</taxon>
        <taxon>Bacillota</taxon>
        <taxon>Clostridia</taxon>
        <taxon>Eubacteriales</taxon>
        <taxon>Oscillospiraceae</taxon>
        <taxon>Anaerotruncus</taxon>
    </lineage>
</organism>
<evidence type="ECO:0000256" key="1">
    <source>
        <dbReference type="ARBA" id="ARBA00022801"/>
    </source>
</evidence>
<evidence type="ECO:0000259" key="2">
    <source>
        <dbReference type="PROSITE" id="PS50263"/>
    </source>
</evidence>
<dbReference type="Gene3D" id="3.60.110.10">
    <property type="entry name" value="Carbon-nitrogen hydrolase"/>
    <property type="match status" value="1"/>
</dbReference>
<feature type="domain" description="CN hydrolase" evidence="2">
    <location>
        <begin position="1"/>
        <end position="245"/>
    </location>
</feature>